<proteinExistence type="predicted"/>
<reference evidence="2" key="1">
    <citation type="journal article" date="2021" name="bioRxiv">
        <title>Whole Genome Assembly and Annotation of Northern Wild Rice, Zizania palustris L., Supports a Whole Genome Duplication in the Zizania Genus.</title>
        <authorList>
            <person name="Haas M."/>
            <person name="Kono T."/>
            <person name="Macchietto M."/>
            <person name="Millas R."/>
            <person name="McGilp L."/>
            <person name="Shao M."/>
            <person name="Duquette J."/>
            <person name="Hirsch C.N."/>
            <person name="Kimball J."/>
        </authorList>
    </citation>
    <scope>NUCLEOTIDE SEQUENCE</scope>
    <source>
        <tissue evidence="2">Fresh leaf tissue</tissue>
    </source>
</reference>
<dbReference type="Proteomes" id="UP000729402">
    <property type="component" value="Unassembled WGS sequence"/>
</dbReference>
<gene>
    <name evidence="2" type="ORF">GUJ93_ZPchr0004g38893</name>
</gene>
<dbReference type="AlphaFoldDB" id="A0A8J5SER9"/>
<sequence>MHRVAMVAAPDDYARGRALAAVIKEKDKESALFLEIRRREKEKGVATTATTVEQLMRTDDGVDATREGMLPIRHQHKTLVRGDIIHPFTRSTFCMRARSAACSSTNYYSIARILPSKDCWDKLEDSVSISYKLEAFEKPLKLLSKDNLLLSITYEKVAFLHIECFVFFWIGKSFYSLNFQLLSETCANRDLDKENNLTARVPSRKDEVSNSHTSLDSSKFQQIHNATLFFCSRPCKHSIHLKNSDCSSESLGFSLSSHAPTLLRRPDRPPPPAPLHSTAPTTPRHALAATVAKKPEEIAAPPPAPPVAESGKGTEKAEKKPKEVAKEPEAESLEMKPEKDTATPAPAAPPPSTLPQARPTVAIGGFAFVPVGSLAADQPPRPPLVDLHRPLAFDPSLSKWLRTTDGECIVVG</sequence>
<protein>
    <submittedName>
        <fullName evidence="2">Uncharacterized protein</fullName>
    </submittedName>
</protein>
<dbReference type="EMBL" id="JAAALK010000285">
    <property type="protein sequence ID" value="KAG8064889.1"/>
    <property type="molecule type" value="Genomic_DNA"/>
</dbReference>
<name>A0A8J5SER9_ZIZPA</name>
<feature type="region of interest" description="Disordered" evidence="1">
    <location>
        <begin position="260"/>
        <end position="358"/>
    </location>
</feature>
<dbReference type="OrthoDB" id="1929779at2759"/>
<comment type="caution">
    <text evidence="2">The sequence shown here is derived from an EMBL/GenBank/DDBJ whole genome shotgun (WGS) entry which is preliminary data.</text>
</comment>
<reference evidence="2" key="2">
    <citation type="submission" date="2021-02" db="EMBL/GenBank/DDBJ databases">
        <authorList>
            <person name="Kimball J.A."/>
            <person name="Haas M.W."/>
            <person name="Macchietto M."/>
            <person name="Kono T."/>
            <person name="Duquette J."/>
            <person name="Shao M."/>
        </authorList>
    </citation>
    <scope>NUCLEOTIDE SEQUENCE</scope>
    <source>
        <tissue evidence="2">Fresh leaf tissue</tissue>
    </source>
</reference>
<evidence type="ECO:0000313" key="3">
    <source>
        <dbReference type="Proteomes" id="UP000729402"/>
    </source>
</evidence>
<keyword evidence="3" id="KW-1185">Reference proteome</keyword>
<evidence type="ECO:0000313" key="2">
    <source>
        <dbReference type="EMBL" id="KAG8064889.1"/>
    </source>
</evidence>
<organism evidence="2 3">
    <name type="scientific">Zizania palustris</name>
    <name type="common">Northern wild rice</name>
    <dbReference type="NCBI Taxonomy" id="103762"/>
    <lineage>
        <taxon>Eukaryota</taxon>
        <taxon>Viridiplantae</taxon>
        <taxon>Streptophyta</taxon>
        <taxon>Embryophyta</taxon>
        <taxon>Tracheophyta</taxon>
        <taxon>Spermatophyta</taxon>
        <taxon>Magnoliopsida</taxon>
        <taxon>Liliopsida</taxon>
        <taxon>Poales</taxon>
        <taxon>Poaceae</taxon>
        <taxon>BOP clade</taxon>
        <taxon>Oryzoideae</taxon>
        <taxon>Oryzeae</taxon>
        <taxon>Zizaniinae</taxon>
        <taxon>Zizania</taxon>
    </lineage>
</organism>
<accession>A0A8J5SER9</accession>
<feature type="compositionally biased region" description="Basic and acidic residues" evidence="1">
    <location>
        <begin position="312"/>
        <end position="341"/>
    </location>
</feature>
<evidence type="ECO:0000256" key="1">
    <source>
        <dbReference type="SAM" id="MobiDB-lite"/>
    </source>
</evidence>